<feature type="transmembrane region" description="Helical" evidence="2">
    <location>
        <begin position="113"/>
        <end position="136"/>
    </location>
</feature>
<sequence>MMDTLILRLVLSTLVVSSLVLTILSTKKIFHQHMSMKTHYRIWYFLFLPFMTTFLPWNFFQLGGIYEYIKGLFVINGTAFKDERISGSDISQTSNANLLHDFAVSVNNSTPTLFLHVFIGVWVIGIILFIGMALFANHQLYLLKKSATVINNQKVNEMLEVCKEVVGVKKKILLRETSLITSPVTLGLFRPYILLPKNTGEAFSLNELKYVFLHELSHQKNKDIMVNYAMWLLQMVYWFNPFVWYALKNMRIDRELACDASVLKVLDESAYTEYGYTIIRFADKKYARLYGQFASGIGGTKEQIKRRIQSIADYKGDSLVLKWKSKGICMVLGIFVLCLSTFPTALADSNDVYHFSEKNTVYEDLSSYFNGYSGSFVLYDSATKNYQIYNQKKSEQRVSPNSTYKIYSALFALEENIISVKNDKQNWDGTVYPFKAWNKSHDLSTALSNSVNWYFQNLDRKMGKKQLQYYLHKIKYGNENLAGKLDSYWIQSSLKISPIEQVQLFYELDENTFGFNEENIRAVKNAIFIDKQKSGQLYGKTGTGMINEKHVNGWFIGFVKQEGRTYYFALNIQSEKGHASGSKAADIATKILHDKHIY</sequence>
<keyword evidence="6" id="KW-1185">Reference proteome</keyword>
<dbReference type="PANTHER" id="PTHR34978:SF3">
    <property type="entry name" value="SLR0241 PROTEIN"/>
    <property type="match status" value="1"/>
</dbReference>
<keyword evidence="2" id="KW-1133">Transmembrane helix</keyword>
<feature type="transmembrane region" description="Helical" evidence="2">
    <location>
        <begin position="6"/>
        <end position="30"/>
    </location>
</feature>
<evidence type="ECO:0000256" key="1">
    <source>
        <dbReference type="ARBA" id="ARBA00011075"/>
    </source>
</evidence>
<dbReference type="Pfam" id="PF00905">
    <property type="entry name" value="Transpeptidase"/>
    <property type="match status" value="1"/>
</dbReference>
<dbReference type="EMBL" id="BORJ01000011">
    <property type="protein sequence ID" value="GIN97873.1"/>
    <property type="molecule type" value="Genomic_DNA"/>
</dbReference>
<protein>
    <submittedName>
        <fullName evidence="5">BlaR1 family beta-lactam sensor/signal transducer</fullName>
    </submittedName>
</protein>
<evidence type="ECO:0000313" key="6">
    <source>
        <dbReference type="Proteomes" id="UP000680670"/>
    </source>
</evidence>
<dbReference type="NCBIfam" id="NF000326">
    <property type="entry name" value="blaR1_generic"/>
    <property type="match status" value="1"/>
</dbReference>
<dbReference type="CDD" id="cd07341">
    <property type="entry name" value="M56_BlaR1_MecR1_like"/>
    <property type="match status" value="1"/>
</dbReference>
<feature type="transmembrane region" description="Helical" evidence="2">
    <location>
        <begin position="42"/>
        <end position="60"/>
    </location>
</feature>
<evidence type="ECO:0000259" key="4">
    <source>
        <dbReference type="Pfam" id="PF05569"/>
    </source>
</evidence>
<dbReference type="InterPro" id="IPR001460">
    <property type="entry name" value="PCN-bd_Tpept"/>
</dbReference>
<organism evidence="5 6">
    <name type="scientific">Siminovitchia terrae</name>
    <name type="common">Bacillus terrae</name>
    <dbReference type="NCBI Taxonomy" id="1914933"/>
    <lineage>
        <taxon>Bacteria</taxon>
        <taxon>Bacillati</taxon>
        <taxon>Bacillota</taxon>
        <taxon>Bacilli</taxon>
        <taxon>Bacillales</taxon>
        <taxon>Bacillaceae</taxon>
        <taxon>Siminovitchia</taxon>
    </lineage>
</organism>
<proteinExistence type="inferred from homology"/>
<dbReference type="PANTHER" id="PTHR34978">
    <property type="entry name" value="POSSIBLE SENSOR-TRANSDUCER PROTEIN BLAR"/>
    <property type="match status" value="1"/>
</dbReference>
<gene>
    <name evidence="5" type="primary">blaR</name>
    <name evidence="5" type="ORF">J6TS1_37430</name>
</gene>
<keyword evidence="2" id="KW-0812">Transmembrane</keyword>
<dbReference type="InterPro" id="IPR052173">
    <property type="entry name" value="Beta-lactam_resp_regulator"/>
</dbReference>
<dbReference type="Pfam" id="PF05569">
    <property type="entry name" value="Peptidase_M56"/>
    <property type="match status" value="1"/>
</dbReference>
<comment type="caution">
    <text evidence="5">The sequence shown here is derived from an EMBL/GenBank/DDBJ whole genome shotgun (WGS) entry which is preliminary data.</text>
</comment>
<keyword evidence="2" id="KW-0472">Membrane</keyword>
<evidence type="ECO:0000256" key="2">
    <source>
        <dbReference type="SAM" id="Phobius"/>
    </source>
</evidence>
<comment type="similarity">
    <text evidence="1">Belongs to the peptidase M56 family.</text>
</comment>
<feature type="domain" description="Penicillin-binding protein transpeptidase" evidence="3">
    <location>
        <begin position="374"/>
        <end position="592"/>
    </location>
</feature>
<feature type="transmembrane region" description="Helical" evidence="2">
    <location>
        <begin position="228"/>
        <end position="247"/>
    </location>
</feature>
<accession>A0ABQ4L0R0</accession>
<reference evidence="5 6" key="1">
    <citation type="submission" date="2021-03" db="EMBL/GenBank/DDBJ databases">
        <title>Antimicrobial resistance genes in bacteria isolated from Japanese honey, and their potential for conferring macrolide and lincosamide resistance in the American foulbrood pathogen Paenibacillus larvae.</title>
        <authorList>
            <person name="Okamoto M."/>
            <person name="Kumagai M."/>
            <person name="Kanamori H."/>
            <person name="Takamatsu D."/>
        </authorList>
    </citation>
    <scope>NUCLEOTIDE SEQUENCE [LARGE SCALE GENOMIC DNA]</scope>
    <source>
        <strain evidence="5 6">J6TS1</strain>
    </source>
</reference>
<dbReference type="InterPro" id="IPR012338">
    <property type="entry name" value="Beta-lactam/transpept-like"/>
</dbReference>
<dbReference type="SUPFAM" id="SSF56601">
    <property type="entry name" value="beta-lactamase/transpeptidase-like"/>
    <property type="match status" value="1"/>
</dbReference>
<dbReference type="Gene3D" id="3.40.710.10">
    <property type="entry name" value="DD-peptidase/beta-lactamase superfamily"/>
    <property type="match status" value="1"/>
</dbReference>
<evidence type="ECO:0000313" key="5">
    <source>
        <dbReference type="EMBL" id="GIN97873.1"/>
    </source>
</evidence>
<feature type="domain" description="Peptidase M56" evidence="4">
    <location>
        <begin position="10"/>
        <end position="311"/>
    </location>
</feature>
<dbReference type="Proteomes" id="UP000680670">
    <property type="component" value="Unassembled WGS sequence"/>
</dbReference>
<evidence type="ECO:0000259" key="3">
    <source>
        <dbReference type="Pfam" id="PF00905"/>
    </source>
</evidence>
<name>A0ABQ4L0R0_SIMTE</name>
<dbReference type="InterPro" id="IPR008756">
    <property type="entry name" value="Peptidase_M56"/>
</dbReference>